<sequence length="118" mass="12261">MLSVSLFSVSAFADVQTRSTNGYGILKGTLTSTAYTASFITNVSSNNDQAYLSYASSVQNSSGATIATKPQTNSSRGITTFYGSHVGLPAGSYAVNGTHGVQGGNTYGAYAVYTYVRI</sequence>
<dbReference type="OrthoDB" id="2614511at2"/>
<accession>A0A7X3FHG2</accession>
<proteinExistence type="predicted"/>
<evidence type="ECO:0000313" key="2">
    <source>
        <dbReference type="Proteomes" id="UP000490800"/>
    </source>
</evidence>
<evidence type="ECO:0000313" key="1">
    <source>
        <dbReference type="EMBL" id="MVO99729.1"/>
    </source>
</evidence>
<dbReference type="EMBL" id="RHLK01000003">
    <property type="protein sequence ID" value="MVO99729.1"/>
    <property type="molecule type" value="Genomic_DNA"/>
</dbReference>
<comment type="caution">
    <text evidence="1">The sequence shown here is derived from an EMBL/GenBank/DDBJ whole genome shotgun (WGS) entry which is preliminary data.</text>
</comment>
<organism evidence="1 2">
    <name type="scientific">Paenibacillus lutrae</name>
    <dbReference type="NCBI Taxonomy" id="2078573"/>
    <lineage>
        <taxon>Bacteria</taxon>
        <taxon>Bacillati</taxon>
        <taxon>Bacillota</taxon>
        <taxon>Bacilli</taxon>
        <taxon>Bacillales</taxon>
        <taxon>Paenibacillaceae</taxon>
        <taxon>Paenibacillus</taxon>
    </lineage>
</organism>
<protein>
    <submittedName>
        <fullName evidence="1">Uncharacterized protein</fullName>
    </submittedName>
</protein>
<dbReference type="AlphaFoldDB" id="A0A7X3FHG2"/>
<name>A0A7X3FHG2_9BACL</name>
<reference evidence="1 2" key="1">
    <citation type="journal article" date="2019" name="Microorganisms">
        <title>Paenibacillus lutrae sp. nov., A Chitinolytic Species Isolated from A River Otter in Castril Natural Park, Granada, Spain.</title>
        <authorList>
            <person name="Rodriguez M."/>
            <person name="Reina J.C."/>
            <person name="Bejar V."/>
            <person name="Llamas I."/>
        </authorList>
    </citation>
    <scope>NUCLEOTIDE SEQUENCE [LARGE SCALE GENOMIC DNA]</scope>
    <source>
        <strain evidence="1 2">N10</strain>
    </source>
</reference>
<keyword evidence="2" id="KW-1185">Reference proteome</keyword>
<gene>
    <name evidence="1" type="ORF">EDM21_09330</name>
</gene>
<dbReference type="Proteomes" id="UP000490800">
    <property type="component" value="Unassembled WGS sequence"/>
</dbReference>